<sequence length="389" mass="43648">MMEVDEQPNDEPCETPIGEKVDTKDVNNHQDTASSELPNNLDTSTCKSFPGLASTSASLVRGIYLYPDSCDLETLYIVLIQDECVSIWWRESDSTTEWNLVSHTIDEEPTNLNCSVIESKQFIWIGLIYDGLKYLTLTHLRFDKIAKNVKLYLREFFASTFISAEMINKCQLRRATINIACLPNEKSVLSIPGPSNTIKIFLYDLPTSSKTYLTSINARNVTTSCILPVDDWDIAFIAHFDNRIQIWNTNDKSLINSIHAERSIFENKICFDVMHDKGLVYLFIGDPRSSAIDVIALNPKTGRYASLMSCNIFETDVTNPLSFNKIKRSGNQLLLVKDDGVVLYDLANSKSVLNCGQTSIKDASIGFVKDKAVIFAATTYGKIINLLNS</sequence>
<evidence type="ECO:0000256" key="1">
    <source>
        <dbReference type="SAM" id="MobiDB-lite"/>
    </source>
</evidence>
<protein>
    <submittedName>
        <fullName evidence="2">Uncharacterized protein</fullName>
    </submittedName>
</protein>
<feature type="compositionally biased region" description="Basic and acidic residues" evidence="1">
    <location>
        <begin position="17"/>
        <end position="28"/>
    </location>
</feature>
<feature type="compositionally biased region" description="Acidic residues" evidence="1">
    <location>
        <begin position="1"/>
        <end position="13"/>
    </location>
</feature>
<reference evidence="3" key="1">
    <citation type="submission" date="2011-08" db="EMBL/GenBank/DDBJ databases">
        <authorList>
            <person name="Rombauts S."/>
        </authorList>
    </citation>
    <scope>NUCLEOTIDE SEQUENCE</scope>
    <source>
        <strain evidence="3">London</strain>
    </source>
</reference>
<gene>
    <name evidence="2" type="primary">107371823</name>
</gene>
<organism evidence="2 3">
    <name type="scientific">Tetranychus urticae</name>
    <name type="common">Two-spotted spider mite</name>
    <dbReference type="NCBI Taxonomy" id="32264"/>
    <lineage>
        <taxon>Eukaryota</taxon>
        <taxon>Metazoa</taxon>
        <taxon>Ecdysozoa</taxon>
        <taxon>Arthropoda</taxon>
        <taxon>Chelicerata</taxon>
        <taxon>Arachnida</taxon>
        <taxon>Acari</taxon>
        <taxon>Acariformes</taxon>
        <taxon>Trombidiformes</taxon>
        <taxon>Prostigmata</taxon>
        <taxon>Eleutherengona</taxon>
        <taxon>Raphignathae</taxon>
        <taxon>Tetranychoidea</taxon>
        <taxon>Tetranychidae</taxon>
        <taxon>Tetranychus</taxon>
    </lineage>
</organism>
<dbReference type="EMBL" id="CAEY01000779">
    <property type="status" value="NOT_ANNOTATED_CDS"/>
    <property type="molecule type" value="Genomic_DNA"/>
</dbReference>
<evidence type="ECO:0000313" key="2">
    <source>
        <dbReference type="EnsemblMetazoa" id="tetur02g01660.1"/>
    </source>
</evidence>
<dbReference type="AlphaFoldDB" id="T1JUP3"/>
<dbReference type="Proteomes" id="UP000015104">
    <property type="component" value="Unassembled WGS sequence"/>
</dbReference>
<dbReference type="KEGG" id="tut:107371823"/>
<feature type="compositionally biased region" description="Polar residues" evidence="1">
    <location>
        <begin position="29"/>
        <end position="39"/>
    </location>
</feature>
<dbReference type="HOGENOM" id="CLU_710440_0_0_1"/>
<dbReference type="OrthoDB" id="10387728at2759"/>
<evidence type="ECO:0000313" key="3">
    <source>
        <dbReference type="Proteomes" id="UP000015104"/>
    </source>
</evidence>
<dbReference type="OMA" id="NDEPCET"/>
<dbReference type="Gene3D" id="2.130.10.10">
    <property type="entry name" value="YVTN repeat-like/Quinoprotein amine dehydrogenase"/>
    <property type="match status" value="1"/>
</dbReference>
<dbReference type="EnsemblMetazoa" id="tetur02g01660.1">
    <property type="protein sequence ID" value="tetur02g01660.1"/>
    <property type="gene ID" value="tetur02g01660"/>
</dbReference>
<accession>T1JUP3</accession>
<proteinExistence type="predicted"/>
<dbReference type="InterPro" id="IPR015943">
    <property type="entry name" value="WD40/YVTN_repeat-like_dom_sf"/>
</dbReference>
<feature type="region of interest" description="Disordered" evidence="1">
    <location>
        <begin position="1"/>
        <end position="39"/>
    </location>
</feature>
<keyword evidence="3" id="KW-1185">Reference proteome</keyword>
<reference evidence="2" key="2">
    <citation type="submission" date="2015-06" db="UniProtKB">
        <authorList>
            <consortium name="EnsemblMetazoa"/>
        </authorList>
    </citation>
    <scope>IDENTIFICATION</scope>
</reference>
<name>T1JUP3_TETUR</name>
<dbReference type="SUPFAM" id="SSF69322">
    <property type="entry name" value="Tricorn protease domain 2"/>
    <property type="match status" value="1"/>
</dbReference>